<dbReference type="PANTHER" id="PTHR31793">
    <property type="entry name" value="4-HYDROXYBENZOYL-COA THIOESTERASE FAMILY MEMBER"/>
    <property type="match status" value="1"/>
</dbReference>
<comment type="similarity">
    <text evidence="1">Belongs to the 4-hydroxybenzoyl-CoA thioesterase family.</text>
</comment>
<name>A0A0L1KG83_9SPHN</name>
<dbReference type="EMBL" id="JYNE01000018">
    <property type="protein sequence ID" value="KNH02983.1"/>
    <property type="molecule type" value="Genomic_DNA"/>
</dbReference>
<evidence type="ECO:0000313" key="4">
    <source>
        <dbReference type="Proteomes" id="UP000037446"/>
    </source>
</evidence>
<evidence type="ECO:0000313" key="3">
    <source>
        <dbReference type="EMBL" id="KNH02983.1"/>
    </source>
</evidence>
<sequence length="139" mass="15591">MNPQRGQGGGSAFVYPITVGPDAIDELDHVNNAVYLTWVQQAITAYWVAHAPAEEVAKIAWIALRHDIKYRSEAFLGDQLEAKVLLRGFRGSRSQFEIQFSRGSVSVAEVDTTLCCIDRETRQLHRITHELARHFAIVA</sequence>
<evidence type="ECO:0000256" key="1">
    <source>
        <dbReference type="ARBA" id="ARBA00005953"/>
    </source>
</evidence>
<accession>A0A0L1KG83</accession>
<dbReference type="PANTHER" id="PTHR31793:SF27">
    <property type="entry name" value="NOVEL THIOESTERASE SUPERFAMILY DOMAIN AND SAPOSIN A-TYPE DOMAIN CONTAINING PROTEIN (0610012H03RIK)"/>
    <property type="match status" value="1"/>
</dbReference>
<dbReference type="InterPro" id="IPR029069">
    <property type="entry name" value="HotDog_dom_sf"/>
</dbReference>
<gene>
    <name evidence="3" type="ORF">J121_948</name>
</gene>
<dbReference type="InterPro" id="IPR050563">
    <property type="entry name" value="4-hydroxybenzoyl-CoA_TE"/>
</dbReference>
<protein>
    <submittedName>
        <fullName evidence="3">Putative thioesterase</fullName>
    </submittedName>
</protein>
<dbReference type="AlphaFoldDB" id="A0A0L1KG83"/>
<reference evidence="3" key="1">
    <citation type="submission" date="2015-02" db="EMBL/GenBank/DDBJ databases">
        <authorList>
            <person name="Chooi Y.-H."/>
        </authorList>
    </citation>
    <scope>NUCLEOTIDE SEQUENCE [LARGE SCALE GENOMIC DNA]</scope>
    <source>
        <strain evidence="3">LAMA 915</strain>
    </source>
</reference>
<evidence type="ECO:0000256" key="2">
    <source>
        <dbReference type="ARBA" id="ARBA00022801"/>
    </source>
</evidence>
<organism evidence="3 4">
    <name type="scientific">Qipengyuania citrea LAMA 915</name>
    <dbReference type="NCBI Taxonomy" id="1306953"/>
    <lineage>
        <taxon>Bacteria</taxon>
        <taxon>Pseudomonadati</taxon>
        <taxon>Pseudomonadota</taxon>
        <taxon>Alphaproteobacteria</taxon>
        <taxon>Sphingomonadales</taxon>
        <taxon>Erythrobacteraceae</taxon>
        <taxon>Qipengyuania</taxon>
    </lineage>
</organism>
<dbReference type="Proteomes" id="UP000037446">
    <property type="component" value="Unassembled WGS sequence"/>
</dbReference>
<dbReference type="PATRIC" id="fig|1306953.7.peg.972"/>
<dbReference type="STRING" id="1306953.J121_948"/>
<proteinExistence type="inferred from homology"/>
<dbReference type="SUPFAM" id="SSF54637">
    <property type="entry name" value="Thioesterase/thiol ester dehydrase-isomerase"/>
    <property type="match status" value="1"/>
</dbReference>
<dbReference type="Gene3D" id="3.10.129.10">
    <property type="entry name" value="Hotdog Thioesterase"/>
    <property type="match status" value="1"/>
</dbReference>
<dbReference type="CDD" id="cd00586">
    <property type="entry name" value="4HBT"/>
    <property type="match status" value="1"/>
</dbReference>
<dbReference type="GO" id="GO:0047617">
    <property type="term" value="F:fatty acyl-CoA hydrolase activity"/>
    <property type="evidence" value="ECO:0007669"/>
    <property type="project" value="TreeGrafter"/>
</dbReference>
<dbReference type="Pfam" id="PF13279">
    <property type="entry name" value="4HBT_2"/>
    <property type="match status" value="1"/>
</dbReference>
<dbReference type="RefSeq" id="WP_050599580.1">
    <property type="nucleotide sequence ID" value="NZ_JYNE01000018.1"/>
</dbReference>
<keyword evidence="2" id="KW-0378">Hydrolase</keyword>
<comment type="caution">
    <text evidence="3">The sequence shown here is derived from an EMBL/GenBank/DDBJ whole genome shotgun (WGS) entry which is preliminary data.</text>
</comment>